<dbReference type="InterPro" id="IPR050351">
    <property type="entry name" value="BphY/WalK/GraS-like"/>
</dbReference>
<dbReference type="InterPro" id="IPR000014">
    <property type="entry name" value="PAS"/>
</dbReference>
<keyword evidence="4" id="KW-1003">Cell membrane</keyword>
<dbReference type="Pfam" id="PF00512">
    <property type="entry name" value="HisKA"/>
    <property type="match status" value="1"/>
</dbReference>
<keyword evidence="11 12" id="KW-0472">Membrane</keyword>
<dbReference type="GO" id="GO:0005524">
    <property type="term" value="F:ATP binding"/>
    <property type="evidence" value="ECO:0007669"/>
    <property type="project" value="UniProtKB-KW"/>
</dbReference>
<dbReference type="PRINTS" id="PR00344">
    <property type="entry name" value="BCTRLSENSOR"/>
</dbReference>
<evidence type="ECO:0000313" key="16">
    <source>
        <dbReference type="Proteomes" id="UP000624041"/>
    </source>
</evidence>
<keyword evidence="16" id="KW-1185">Reference proteome</keyword>
<sequence length="453" mass="51640">MKGPFSKVLLSYIVGLFIIVLIAGLIISTFVENIIFLIAVLFIVFFSVCLLFIRIYNNYILPIEKASNTIKEIGKGNYHARFHYTRNPLHNELSTNINKLARELTEFSLQEQIQSEQLSTLIDNMASGLVLLDERGYIHLVNRKFIDLFGKTEKDYVGSLYYNVLEDETIQETIQKVFLYEGRVKDTFKHYVGIENMYFEISGAPIINERNIPKGVVLVLHDITELKKLESMRKDFVANVSHELRTPITSIKGFSETLLDGNLDDKEAVSQFLEIIYHESNRIQILIEDLLSLSRLESDNFKLVLHKINALELVESLMPALTYKAERKDISFTTEVEDIQFKADKDRITQVIINLVNNALNYTPARGDVSLRIYKEDELVKIEVCDTGIGIPEKDLPRVFERFYRVDKARARDSGGTGLGLAIVKHIVEVHEGEILIDSEADQGTTITVCLPA</sequence>
<feature type="domain" description="PAS" evidence="14">
    <location>
        <begin position="114"/>
        <end position="158"/>
    </location>
</feature>
<dbReference type="FunFam" id="1.10.287.130:FF:000008">
    <property type="entry name" value="Two-component sensor histidine kinase"/>
    <property type="match status" value="1"/>
</dbReference>
<keyword evidence="6" id="KW-0808">Transferase</keyword>
<comment type="caution">
    <text evidence="15">The sequence shown here is derived from an EMBL/GenBank/DDBJ whole genome shotgun (WGS) entry which is preliminary data.</text>
</comment>
<organism evidence="15 16">
    <name type="scientific">Oceanobacillus indicireducens</name>
    <dbReference type="NCBI Taxonomy" id="1004261"/>
    <lineage>
        <taxon>Bacteria</taxon>
        <taxon>Bacillati</taxon>
        <taxon>Bacillota</taxon>
        <taxon>Bacilli</taxon>
        <taxon>Bacillales</taxon>
        <taxon>Bacillaceae</taxon>
        <taxon>Oceanobacillus</taxon>
    </lineage>
</organism>
<dbReference type="CDD" id="cd00075">
    <property type="entry name" value="HATPase"/>
    <property type="match status" value="1"/>
</dbReference>
<dbReference type="InterPro" id="IPR004358">
    <property type="entry name" value="Sig_transdc_His_kin-like_C"/>
</dbReference>
<dbReference type="Gene3D" id="3.30.450.20">
    <property type="entry name" value="PAS domain"/>
    <property type="match status" value="1"/>
</dbReference>
<keyword evidence="10" id="KW-0902">Two-component regulatory system</keyword>
<dbReference type="Gene3D" id="6.10.340.10">
    <property type="match status" value="1"/>
</dbReference>
<evidence type="ECO:0000256" key="9">
    <source>
        <dbReference type="ARBA" id="ARBA00022840"/>
    </source>
</evidence>
<feature type="transmembrane region" description="Helical" evidence="12">
    <location>
        <begin position="34"/>
        <end position="56"/>
    </location>
</feature>
<dbReference type="PANTHER" id="PTHR45453">
    <property type="entry name" value="PHOSPHATE REGULON SENSOR PROTEIN PHOR"/>
    <property type="match status" value="1"/>
</dbReference>
<comment type="subcellular location">
    <subcellularLocation>
        <location evidence="2">Cell membrane</location>
        <topology evidence="2">Multi-pass membrane protein</topology>
    </subcellularLocation>
</comment>
<dbReference type="NCBIfam" id="TIGR00229">
    <property type="entry name" value="sensory_box"/>
    <property type="match status" value="1"/>
</dbReference>
<dbReference type="PROSITE" id="PS50112">
    <property type="entry name" value="PAS"/>
    <property type="match status" value="1"/>
</dbReference>
<reference evidence="15" key="1">
    <citation type="journal article" date="2014" name="Int. J. Syst. Evol. Microbiol.">
        <title>Complete genome sequence of Corynebacterium casei LMG S-19264T (=DSM 44701T), isolated from a smear-ripened cheese.</title>
        <authorList>
            <consortium name="US DOE Joint Genome Institute (JGI-PGF)"/>
            <person name="Walter F."/>
            <person name="Albersmeier A."/>
            <person name="Kalinowski J."/>
            <person name="Ruckert C."/>
        </authorList>
    </citation>
    <scope>NUCLEOTIDE SEQUENCE</scope>
    <source>
        <strain evidence="15">JCM 17251</strain>
    </source>
</reference>
<dbReference type="AlphaFoldDB" id="A0A918CYJ3"/>
<dbReference type="SMART" id="SM00091">
    <property type="entry name" value="PAS"/>
    <property type="match status" value="1"/>
</dbReference>
<keyword evidence="7" id="KW-0547">Nucleotide-binding</keyword>
<evidence type="ECO:0000256" key="1">
    <source>
        <dbReference type="ARBA" id="ARBA00000085"/>
    </source>
</evidence>
<evidence type="ECO:0000256" key="4">
    <source>
        <dbReference type="ARBA" id="ARBA00022475"/>
    </source>
</evidence>
<dbReference type="EMBL" id="BMOS01000001">
    <property type="protein sequence ID" value="GGN48986.1"/>
    <property type="molecule type" value="Genomic_DNA"/>
</dbReference>
<dbReference type="CDD" id="cd00130">
    <property type="entry name" value="PAS"/>
    <property type="match status" value="1"/>
</dbReference>
<evidence type="ECO:0000256" key="11">
    <source>
        <dbReference type="ARBA" id="ARBA00023136"/>
    </source>
</evidence>
<keyword evidence="12" id="KW-0812">Transmembrane</keyword>
<dbReference type="EC" id="2.7.13.3" evidence="3"/>
<protein>
    <recommendedName>
        <fullName evidence="3">histidine kinase</fullName>
        <ecNumber evidence="3">2.7.13.3</ecNumber>
    </recommendedName>
</protein>
<evidence type="ECO:0000256" key="7">
    <source>
        <dbReference type="ARBA" id="ARBA00022741"/>
    </source>
</evidence>
<evidence type="ECO:0000256" key="10">
    <source>
        <dbReference type="ARBA" id="ARBA00023012"/>
    </source>
</evidence>
<dbReference type="GO" id="GO:0004721">
    <property type="term" value="F:phosphoprotein phosphatase activity"/>
    <property type="evidence" value="ECO:0007669"/>
    <property type="project" value="TreeGrafter"/>
</dbReference>
<evidence type="ECO:0000256" key="12">
    <source>
        <dbReference type="SAM" id="Phobius"/>
    </source>
</evidence>
<dbReference type="SUPFAM" id="SSF47384">
    <property type="entry name" value="Homodimeric domain of signal transducing histidine kinase"/>
    <property type="match status" value="1"/>
</dbReference>
<feature type="domain" description="Histidine kinase" evidence="13">
    <location>
        <begin position="239"/>
        <end position="453"/>
    </location>
</feature>
<evidence type="ECO:0000259" key="14">
    <source>
        <dbReference type="PROSITE" id="PS50112"/>
    </source>
</evidence>
<dbReference type="Gene3D" id="3.30.565.10">
    <property type="entry name" value="Histidine kinase-like ATPase, C-terminal domain"/>
    <property type="match status" value="1"/>
</dbReference>
<dbReference type="SUPFAM" id="SSF55874">
    <property type="entry name" value="ATPase domain of HSP90 chaperone/DNA topoisomerase II/histidine kinase"/>
    <property type="match status" value="1"/>
</dbReference>
<reference evidence="15" key="2">
    <citation type="submission" date="2020-09" db="EMBL/GenBank/DDBJ databases">
        <authorList>
            <person name="Sun Q."/>
            <person name="Ohkuma M."/>
        </authorList>
    </citation>
    <scope>NUCLEOTIDE SEQUENCE</scope>
    <source>
        <strain evidence="15">JCM 17251</strain>
    </source>
</reference>
<dbReference type="GO" id="GO:0005886">
    <property type="term" value="C:plasma membrane"/>
    <property type="evidence" value="ECO:0007669"/>
    <property type="project" value="UniProtKB-SubCell"/>
</dbReference>
<dbReference type="InterPro" id="IPR036890">
    <property type="entry name" value="HATPase_C_sf"/>
</dbReference>
<keyword evidence="12" id="KW-1133">Transmembrane helix</keyword>
<dbReference type="FunFam" id="3.30.565.10:FF:000006">
    <property type="entry name" value="Sensor histidine kinase WalK"/>
    <property type="match status" value="1"/>
</dbReference>
<evidence type="ECO:0000256" key="3">
    <source>
        <dbReference type="ARBA" id="ARBA00012438"/>
    </source>
</evidence>
<accession>A0A918CYJ3</accession>
<dbReference type="Pfam" id="PF00989">
    <property type="entry name" value="PAS"/>
    <property type="match status" value="1"/>
</dbReference>
<evidence type="ECO:0000256" key="8">
    <source>
        <dbReference type="ARBA" id="ARBA00022777"/>
    </source>
</evidence>
<evidence type="ECO:0000259" key="13">
    <source>
        <dbReference type="PROSITE" id="PS50109"/>
    </source>
</evidence>
<keyword evidence="8" id="KW-0418">Kinase</keyword>
<dbReference type="RefSeq" id="WP_188855607.1">
    <property type="nucleotide sequence ID" value="NZ_BMOS01000001.1"/>
</dbReference>
<dbReference type="InterPro" id="IPR005467">
    <property type="entry name" value="His_kinase_dom"/>
</dbReference>
<dbReference type="InterPro" id="IPR003594">
    <property type="entry name" value="HATPase_dom"/>
</dbReference>
<dbReference type="SMART" id="SM00387">
    <property type="entry name" value="HATPase_c"/>
    <property type="match status" value="1"/>
</dbReference>
<dbReference type="NCBIfam" id="NF046044">
    <property type="entry name" value="PnpS"/>
    <property type="match status" value="1"/>
</dbReference>
<dbReference type="InterPro" id="IPR003661">
    <property type="entry name" value="HisK_dim/P_dom"/>
</dbReference>
<dbReference type="PROSITE" id="PS50109">
    <property type="entry name" value="HIS_KIN"/>
    <property type="match status" value="1"/>
</dbReference>
<evidence type="ECO:0000256" key="6">
    <source>
        <dbReference type="ARBA" id="ARBA00022679"/>
    </source>
</evidence>
<dbReference type="SUPFAM" id="SSF55785">
    <property type="entry name" value="PYP-like sensor domain (PAS domain)"/>
    <property type="match status" value="1"/>
</dbReference>
<dbReference type="SMART" id="SM00388">
    <property type="entry name" value="HisKA"/>
    <property type="match status" value="1"/>
</dbReference>
<gene>
    <name evidence="15" type="ORF">GCM10007971_01210</name>
</gene>
<proteinExistence type="predicted"/>
<keyword evidence="9" id="KW-0067">ATP-binding</keyword>
<dbReference type="PANTHER" id="PTHR45453:SF1">
    <property type="entry name" value="PHOSPHATE REGULON SENSOR PROTEIN PHOR"/>
    <property type="match status" value="1"/>
</dbReference>
<dbReference type="InterPro" id="IPR035965">
    <property type="entry name" value="PAS-like_dom_sf"/>
</dbReference>
<dbReference type="Proteomes" id="UP000624041">
    <property type="component" value="Unassembled WGS sequence"/>
</dbReference>
<comment type="catalytic activity">
    <reaction evidence="1">
        <text>ATP + protein L-histidine = ADP + protein N-phospho-L-histidine.</text>
        <dbReference type="EC" id="2.7.13.3"/>
    </reaction>
</comment>
<dbReference type="GO" id="GO:0016036">
    <property type="term" value="P:cellular response to phosphate starvation"/>
    <property type="evidence" value="ECO:0007669"/>
    <property type="project" value="TreeGrafter"/>
</dbReference>
<evidence type="ECO:0000313" key="15">
    <source>
        <dbReference type="EMBL" id="GGN48986.1"/>
    </source>
</evidence>
<dbReference type="CDD" id="cd00082">
    <property type="entry name" value="HisKA"/>
    <property type="match status" value="1"/>
</dbReference>
<evidence type="ECO:0000256" key="5">
    <source>
        <dbReference type="ARBA" id="ARBA00022553"/>
    </source>
</evidence>
<dbReference type="GO" id="GO:0006355">
    <property type="term" value="P:regulation of DNA-templated transcription"/>
    <property type="evidence" value="ECO:0007669"/>
    <property type="project" value="InterPro"/>
</dbReference>
<name>A0A918CYJ3_9BACI</name>
<dbReference type="GO" id="GO:0000155">
    <property type="term" value="F:phosphorelay sensor kinase activity"/>
    <property type="evidence" value="ECO:0007669"/>
    <property type="project" value="InterPro"/>
</dbReference>
<dbReference type="InterPro" id="IPR036097">
    <property type="entry name" value="HisK_dim/P_sf"/>
</dbReference>
<feature type="transmembrane region" description="Helical" evidence="12">
    <location>
        <begin position="9"/>
        <end position="28"/>
    </location>
</feature>
<evidence type="ECO:0000256" key="2">
    <source>
        <dbReference type="ARBA" id="ARBA00004651"/>
    </source>
</evidence>
<dbReference type="Pfam" id="PF02518">
    <property type="entry name" value="HATPase_c"/>
    <property type="match status" value="1"/>
</dbReference>
<keyword evidence="5" id="KW-0597">Phosphoprotein</keyword>
<dbReference type="Gene3D" id="1.10.287.130">
    <property type="match status" value="1"/>
</dbReference>
<dbReference type="InterPro" id="IPR013767">
    <property type="entry name" value="PAS_fold"/>
</dbReference>